<evidence type="ECO:0000256" key="6">
    <source>
        <dbReference type="ARBA" id="ARBA00023002"/>
    </source>
</evidence>
<evidence type="ECO:0000256" key="2">
    <source>
        <dbReference type="ARBA" id="ARBA00008312"/>
    </source>
</evidence>
<feature type="binding site" evidence="10">
    <location>
        <position position="435"/>
    </location>
    <ligand>
        <name>NADP(+)</name>
        <dbReference type="ChEBI" id="CHEBI:58349"/>
    </ligand>
</feature>
<keyword evidence="4 8" id="KW-0274">FAD</keyword>
<dbReference type="EC" id="1.18.1.6" evidence="8"/>
<dbReference type="OrthoDB" id="333024at2759"/>
<dbReference type="InParanoid" id="D8LBG9"/>
<dbReference type="Gene3D" id="3.40.50.720">
    <property type="entry name" value="NAD(P)-binding Rossmann-like Domain"/>
    <property type="match status" value="1"/>
</dbReference>
<accession>D8LBG9</accession>
<evidence type="ECO:0000256" key="9">
    <source>
        <dbReference type="PIRSR" id="PIRSR000362-1"/>
    </source>
</evidence>
<dbReference type="Gene3D" id="3.50.50.60">
    <property type="entry name" value="FAD/NAD(P)-binding domain"/>
    <property type="match status" value="1"/>
</dbReference>
<feature type="domain" description="FAD/NAD(P)-binding" evidence="11">
    <location>
        <begin position="58"/>
        <end position="320"/>
    </location>
</feature>
<protein>
    <recommendedName>
        <fullName evidence="8">NADPH:adrenodoxin oxidoreductase, mitochondrial</fullName>
        <ecNumber evidence="8">1.18.1.6</ecNumber>
    </recommendedName>
</protein>
<dbReference type="OMA" id="MRAHKRM"/>
<dbReference type="PRINTS" id="PR00419">
    <property type="entry name" value="ADXRDTASE"/>
</dbReference>
<evidence type="ECO:0000256" key="5">
    <source>
        <dbReference type="ARBA" id="ARBA00022857"/>
    </source>
</evidence>
<evidence type="ECO:0000256" key="8">
    <source>
        <dbReference type="PIRNR" id="PIRNR000362"/>
    </source>
</evidence>
<dbReference type="Proteomes" id="UP000002630">
    <property type="component" value="Linkage Group LG01"/>
</dbReference>
<evidence type="ECO:0000313" key="12">
    <source>
        <dbReference type="EMBL" id="CBN76678.1"/>
    </source>
</evidence>
<keyword evidence="13" id="KW-1185">Reference proteome</keyword>
<comment type="catalytic activity">
    <reaction evidence="7 8">
        <text>2 reduced [adrenodoxin] + NADP(+) + H(+) = 2 oxidized [adrenodoxin] + NADPH</text>
        <dbReference type="Rhea" id="RHEA:42312"/>
        <dbReference type="Rhea" id="RHEA-COMP:9998"/>
        <dbReference type="Rhea" id="RHEA-COMP:9999"/>
        <dbReference type="ChEBI" id="CHEBI:15378"/>
        <dbReference type="ChEBI" id="CHEBI:33737"/>
        <dbReference type="ChEBI" id="CHEBI:33738"/>
        <dbReference type="ChEBI" id="CHEBI:57783"/>
        <dbReference type="ChEBI" id="CHEBI:58349"/>
        <dbReference type="EC" id="1.18.1.6"/>
    </reaction>
</comment>
<feature type="binding site" evidence="9">
    <location>
        <position position="428"/>
    </location>
    <ligand>
        <name>FAD</name>
        <dbReference type="ChEBI" id="CHEBI:57692"/>
    </ligand>
</feature>
<dbReference type="GO" id="GO:0005739">
    <property type="term" value="C:mitochondrion"/>
    <property type="evidence" value="ECO:0007669"/>
    <property type="project" value="UniProtKB-SubCell"/>
</dbReference>
<dbReference type="InterPro" id="IPR055275">
    <property type="entry name" value="Ferredox_Rdtase"/>
</dbReference>
<organism evidence="12 13">
    <name type="scientific">Ectocarpus siliculosus</name>
    <name type="common">Brown alga</name>
    <name type="synonym">Conferva siliculosa</name>
    <dbReference type="NCBI Taxonomy" id="2880"/>
    <lineage>
        <taxon>Eukaryota</taxon>
        <taxon>Sar</taxon>
        <taxon>Stramenopiles</taxon>
        <taxon>Ochrophyta</taxon>
        <taxon>PX clade</taxon>
        <taxon>Phaeophyceae</taxon>
        <taxon>Ectocarpales</taxon>
        <taxon>Ectocarpaceae</taxon>
        <taxon>Ectocarpus</taxon>
    </lineage>
</organism>
<dbReference type="FunCoup" id="D8LBG9">
    <property type="interactions" value="124"/>
</dbReference>
<dbReference type="Pfam" id="PF07992">
    <property type="entry name" value="Pyr_redox_2"/>
    <property type="match status" value="1"/>
</dbReference>
<gene>
    <name evidence="12" type="ORF">Esi_0000_0452</name>
</gene>
<evidence type="ECO:0000256" key="7">
    <source>
        <dbReference type="ARBA" id="ARBA00048933"/>
    </source>
</evidence>
<feature type="binding site" evidence="10">
    <location>
        <begin position="258"/>
        <end position="259"/>
    </location>
    <ligand>
        <name>NADP(+)</name>
        <dbReference type="ChEBI" id="CHEBI:58349"/>
    </ligand>
</feature>
<keyword evidence="3 8" id="KW-0285">Flavoprotein</keyword>
<comment type="subcellular location">
    <subcellularLocation>
        <location evidence="8">Mitochondrion</location>
    </subcellularLocation>
</comment>
<proteinExistence type="inferred from homology"/>
<dbReference type="PANTHER" id="PTHR48467:SF1">
    <property type="entry name" value="GLUTAMATE SYNTHASE 1 [NADH], CHLOROPLASTIC-LIKE"/>
    <property type="match status" value="1"/>
</dbReference>
<reference evidence="12 13" key="1">
    <citation type="journal article" date="2010" name="Nature">
        <title>The Ectocarpus genome and the independent evolution of multicellularity in brown algae.</title>
        <authorList>
            <person name="Cock J.M."/>
            <person name="Sterck L."/>
            <person name="Rouze P."/>
            <person name="Scornet D."/>
            <person name="Allen A.E."/>
            <person name="Amoutzias G."/>
            <person name="Anthouard V."/>
            <person name="Artiguenave F."/>
            <person name="Aury J.M."/>
            <person name="Badger J.H."/>
            <person name="Beszteri B."/>
            <person name="Billiau K."/>
            <person name="Bonnet E."/>
            <person name="Bothwell J.H."/>
            <person name="Bowler C."/>
            <person name="Boyen C."/>
            <person name="Brownlee C."/>
            <person name="Carrano C.J."/>
            <person name="Charrier B."/>
            <person name="Cho G.Y."/>
            <person name="Coelho S.M."/>
            <person name="Collen J."/>
            <person name="Corre E."/>
            <person name="Da Silva C."/>
            <person name="Delage L."/>
            <person name="Delaroque N."/>
            <person name="Dittami S.M."/>
            <person name="Doulbeau S."/>
            <person name="Elias M."/>
            <person name="Farnham G."/>
            <person name="Gachon C.M."/>
            <person name="Gschloessl B."/>
            <person name="Heesch S."/>
            <person name="Jabbari K."/>
            <person name="Jubin C."/>
            <person name="Kawai H."/>
            <person name="Kimura K."/>
            <person name="Kloareg B."/>
            <person name="Kupper F.C."/>
            <person name="Lang D."/>
            <person name="Le Bail A."/>
            <person name="Leblanc C."/>
            <person name="Lerouge P."/>
            <person name="Lohr M."/>
            <person name="Lopez P.J."/>
            <person name="Martens C."/>
            <person name="Maumus F."/>
            <person name="Michel G."/>
            <person name="Miranda-Saavedra D."/>
            <person name="Morales J."/>
            <person name="Moreau H."/>
            <person name="Motomura T."/>
            <person name="Nagasato C."/>
            <person name="Napoli C.A."/>
            <person name="Nelson D.R."/>
            <person name="Nyvall-Collen P."/>
            <person name="Peters A.F."/>
            <person name="Pommier C."/>
            <person name="Potin P."/>
            <person name="Poulain J."/>
            <person name="Quesneville H."/>
            <person name="Read B."/>
            <person name="Rensing S.A."/>
            <person name="Ritter A."/>
            <person name="Rousvoal S."/>
            <person name="Samanta M."/>
            <person name="Samson G."/>
            <person name="Schroeder D.C."/>
            <person name="Segurens B."/>
            <person name="Strittmatter M."/>
            <person name="Tonon T."/>
            <person name="Tregear J.W."/>
            <person name="Valentin K."/>
            <person name="von Dassow P."/>
            <person name="Yamagishi T."/>
            <person name="Van de Peer Y."/>
            <person name="Wincker P."/>
        </authorList>
    </citation>
    <scope>NUCLEOTIDE SEQUENCE [LARGE SCALE GENOMIC DNA]</scope>
    <source>
        <strain evidence="13">Ec32 / CCAP1310/4</strain>
    </source>
</reference>
<dbReference type="AlphaFoldDB" id="D8LBG9"/>
<dbReference type="GO" id="GO:0016491">
    <property type="term" value="F:oxidoreductase activity"/>
    <property type="evidence" value="ECO:0007669"/>
    <property type="project" value="UniProtKB-KW"/>
</dbReference>
<dbReference type="eggNOG" id="KOG1800">
    <property type="taxonomic scope" value="Eukaryota"/>
</dbReference>
<sequence length="542" mass="57740">MRWVRSSARLGLRAVSYKSAAQGLKHTPPLPTCVSARTAGTAIQRPTATDVSAGRPLRVCVVGSGPAGFYVTKYLLKEEAELGCEVVIDIVDRLPTPYGLVRFGVAPDHPEVKAVQNDFDQVASDARVSFFGNVCFGKDVSAAQLSELYDVVVLAYGAAGDRELTVPGADLEGVFAARAFVSWYNGHPDFAHMSEEFAKALASSDTVAVVGVGNVALDCARILAKGANALKGSDICDHALDVLSSAGAGLRRVVILGRRGHVQASFTMKELRELTKLDGVACLVRQEELELSRTPASLDELKTARPKNRIDALLTKVADGSDSVSAEAKAVEFRFLVGLSDVLPNNSIPNRVGAVRVERNQLELDEATGAQRAIGSGVKEVIECGMVLGSIGYRCLPVHGVPYDERNSIIANERGRVQGVPGMYCSGWARRGPSGIIGTNITDARSVVAAIVEDVSSKQLALGDKAESRQGLRNMLMGGQDGAPGLRGSGGTKKKVQVVDWDGYQRINRDEVARGAMKGKPREKFVHVEEMLSIATAVGDEE</sequence>
<feature type="binding site" evidence="10">
    <location>
        <position position="270"/>
    </location>
    <ligand>
        <name>NADP(+)</name>
        <dbReference type="ChEBI" id="CHEBI:58349"/>
    </ligand>
</feature>
<evidence type="ECO:0000256" key="1">
    <source>
        <dbReference type="ARBA" id="ARBA00001974"/>
    </source>
</evidence>
<comment type="cofactor">
    <cofactor evidence="1 8 9">
        <name>FAD</name>
        <dbReference type="ChEBI" id="CHEBI:57692"/>
    </cofactor>
</comment>
<keyword evidence="8" id="KW-0496">Mitochondrion</keyword>
<dbReference type="STRING" id="2880.D8LBG9"/>
<comment type="similarity">
    <text evidence="2 8">Belongs to the ferredoxin--NADP reductase type 1 family.</text>
</comment>
<keyword evidence="5 8" id="KW-0521">NADP</keyword>
<dbReference type="PANTHER" id="PTHR48467">
    <property type="entry name" value="GLUTAMATE SYNTHASE 1 [NADH], CHLOROPLASTIC-LIKE"/>
    <property type="match status" value="1"/>
</dbReference>
<dbReference type="InterPro" id="IPR021163">
    <property type="entry name" value="Ferredox_Rdtase_adrenod"/>
</dbReference>
<dbReference type="SUPFAM" id="SSF51971">
    <property type="entry name" value="Nucleotide-binding domain"/>
    <property type="match status" value="1"/>
</dbReference>
<name>D8LBG9_ECTSI</name>
<feature type="binding site" evidence="9">
    <location>
        <begin position="435"/>
        <end position="437"/>
    </location>
    <ligand>
        <name>FAD</name>
        <dbReference type="ChEBI" id="CHEBI:57692"/>
    </ligand>
</feature>
<feature type="binding site" evidence="9">
    <location>
        <position position="67"/>
    </location>
    <ligand>
        <name>FAD</name>
        <dbReference type="ChEBI" id="CHEBI:57692"/>
    </ligand>
</feature>
<evidence type="ECO:0000256" key="3">
    <source>
        <dbReference type="ARBA" id="ARBA00022630"/>
    </source>
</evidence>
<dbReference type="InterPro" id="IPR023753">
    <property type="entry name" value="FAD/NAD-binding_dom"/>
</dbReference>
<dbReference type="InterPro" id="IPR036188">
    <property type="entry name" value="FAD/NAD-bd_sf"/>
</dbReference>
<evidence type="ECO:0000256" key="10">
    <source>
        <dbReference type="PIRSR" id="PIRSR000362-2"/>
    </source>
</evidence>
<evidence type="ECO:0000313" key="13">
    <source>
        <dbReference type="Proteomes" id="UP000002630"/>
    </source>
</evidence>
<dbReference type="EMBL" id="FN649726">
    <property type="protein sequence ID" value="CBN76678.1"/>
    <property type="molecule type" value="Genomic_DNA"/>
</dbReference>
<evidence type="ECO:0000256" key="4">
    <source>
        <dbReference type="ARBA" id="ARBA00022827"/>
    </source>
</evidence>
<keyword evidence="6 8" id="KW-0560">Oxidoreductase</keyword>
<dbReference type="EMBL" id="FN647682">
    <property type="protein sequence ID" value="CBN76678.1"/>
    <property type="molecule type" value="Genomic_DNA"/>
</dbReference>
<feature type="binding site" evidence="9">
    <location>
        <position position="100"/>
    </location>
    <ligand>
        <name>FAD</name>
        <dbReference type="ChEBI" id="CHEBI:57692"/>
    </ligand>
</feature>
<evidence type="ECO:0000259" key="11">
    <source>
        <dbReference type="Pfam" id="PF07992"/>
    </source>
</evidence>
<dbReference type="PIRSF" id="PIRSF000362">
    <property type="entry name" value="FNR"/>
    <property type="match status" value="1"/>
</dbReference>